<proteinExistence type="predicted"/>
<name>A0A7C8IL51_9PEZI</name>
<comment type="caution">
    <text evidence="1">The sequence shown here is derived from an EMBL/GenBank/DDBJ whole genome shotgun (WGS) entry which is preliminary data.</text>
</comment>
<keyword evidence="2" id="KW-1185">Reference proteome</keyword>
<reference evidence="1 2" key="1">
    <citation type="submission" date="2019-12" db="EMBL/GenBank/DDBJ databases">
        <title>Draft genome sequence of the ascomycete Xylaria multiplex DSM 110363.</title>
        <authorList>
            <person name="Buettner E."/>
            <person name="Kellner H."/>
        </authorList>
    </citation>
    <scope>NUCLEOTIDE SEQUENCE [LARGE SCALE GENOMIC DNA]</scope>
    <source>
        <strain evidence="1 2">DSM 110363</strain>
    </source>
</reference>
<dbReference type="InParanoid" id="A0A7C8IL51"/>
<evidence type="ECO:0000313" key="2">
    <source>
        <dbReference type="Proteomes" id="UP000481858"/>
    </source>
</evidence>
<gene>
    <name evidence="1" type="ORF">GQX73_g7203</name>
</gene>
<dbReference type="EMBL" id="WUBL01000090">
    <property type="protein sequence ID" value="KAF2966369.1"/>
    <property type="molecule type" value="Genomic_DNA"/>
</dbReference>
<sequence>MVAVGAILVTSDLDVVDVGIDVVADVGTEIITEVVDVRGKELVDTGIEELEVGSVVFSGIDTLDEGETGGGVEVGIPVVVLDGISVDVGGSVDDITGGVVVVPLAIGVEVGVKVTGTLTVSDETGTSVLFPPGDVGTGVEDVGTKVDVGPTPPSVEFVGTNVEEGMTTLSEGVGVTDGSVELPVGSGNKLVTLGVSTTDKLELGVGVADDSVEFAVGPGSKLVISGIRPPVELELGVGVTSEDEAMVDVPVSVSVSLTVASLVGDAVTVPFEVVDPGSKILVKSSSRPPLLEVEVGESEVEAEVGVDVVVTAPVGNRIIPEDDVDVAVGVESLVVSSAVEADAEELAEEVAFAIEDVDESELSPGNPILGKSRVGRDKRGPLVVVVSSLTVEDPVEDSVEDDSSSSLEVDLVVDAFSLALVVVESVSLTVAVFDDEVVLESVSFLELESVADGATKTVVGTTTVVVPLSLSEDVSSPKPRLARMSDIVSLLVDDEVTTSARLLD</sequence>
<accession>A0A7C8IL51</accession>
<dbReference type="Proteomes" id="UP000481858">
    <property type="component" value="Unassembled WGS sequence"/>
</dbReference>
<organism evidence="1 2">
    <name type="scientific">Xylaria multiplex</name>
    <dbReference type="NCBI Taxonomy" id="323545"/>
    <lineage>
        <taxon>Eukaryota</taxon>
        <taxon>Fungi</taxon>
        <taxon>Dikarya</taxon>
        <taxon>Ascomycota</taxon>
        <taxon>Pezizomycotina</taxon>
        <taxon>Sordariomycetes</taxon>
        <taxon>Xylariomycetidae</taxon>
        <taxon>Xylariales</taxon>
        <taxon>Xylariaceae</taxon>
        <taxon>Xylaria</taxon>
    </lineage>
</organism>
<protein>
    <submittedName>
        <fullName evidence="1">Uncharacterized protein</fullName>
    </submittedName>
</protein>
<dbReference type="AlphaFoldDB" id="A0A7C8IL51"/>
<evidence type="ECO:0000313" key="1">
    <source>
        <dbReference type="EMBL" id="KAF2966369.1"/>
    </source>
</evidence>